<evidence type="ECO:0000313" key="5">
    <source>
        <dbReference type="Proteomes" id="UP001214553"/>
    </source>
</evidence>
<name>A0ABY8BUS2_9MICO</name>
<keyword evidence="3" id="KW-0460">Magnesium</keyword>
<dbReference type="InterPro" id="IPR023214">
    <property type="entry name" value="HAD_sf"/>
</dbReference>
<accession>A0ABY8BUS2</accession>
<dbReference type="SFLD" id="SFLDG01129">
    <property type="entry name" value="C1.5:_HAD__Beta-PGM__Phosphata"/>
    <property type="match status" value="1"/>
</dbReference>
<dbReference type="Proteomes" id="UP001214553">
    <property type="component" value="Chromosome"/>
</dbReference>
<dbReference type="InterPro" id="IPR006439">
    <property type="entry name" value="HAD-SF_hydro_IA"/>
</dbReference>
<proteinExistence type="predicted"/>
<protein>
    <submittedName>
        <fullName evidence="4">HAD family hydrolase</fullName>
    </submittedName>
</protein>
<dbReference type="NCBIfam" id="TIGR01509">
    <property type="entry name" value="HAD-SF-IA-v3"/>
    <property type="match status" value="1"/>
</dbReference>
<dbReference type="EMBL" id="CP119108">
    <property type="protein sequence ID" value="WEG07572.1"/>
    <property type="molecule type" value="Genomic_DNA"/>
</dbReference>
<evidence type="ECO:0000313" key="4">
    <source>
        <dbReference type="EMBL" id="WEG07572.1"/>
    </source>
</evidence>
<dbReference type="GO" id="GO:0016787">
    <property type="term" value="F:hydrolase activity"/>
    <property type="evidence" value="ECO:0007669"/>
    <property type="project" value="UniProtKB-KW"/>
</dbReference>
<dbReference type="Gene3D" id="3.40.50.1000">
    <property type="entry name" value="HAD superfamily/HAD-like"/>
    <property type="match status" value="1"/>
</dbReference>
<evidence type="ECO:0000256" key="2">
    <source>
        <dbReference type="ARBA" id="ARBA00022801"/>
    </source>
</evidence>
<dbReference type="NCBIfam" id="TIGR01549">
    <property type="entry name" value="HAD-SF-IA-v1"/>
    <property type="match status" value="1"/>
</dbReference>
<evidence type="ECO:0000256" key="1">
    <source>
        <dbReference type="ARBA" id="ARBA00001946"/>
    </source>
</evidence>
<dbReference type="Gene3D" id="1.20.120.710">
    <property type="entry name" value="Haloacid dehalogenase hydrolase-like domain"/>
    <property type="match status" value="1"/>
</dbReference>
<dbReference type="RefSeq" id="WP_275276910.1">
    <property type="nucleotide sequence ID" value="NZ_CP119108.1"/>
</dbReference>
<keyword evidence="2 4" id="KW-0378">Hydrolase</keyword>
<sequence length="234" mass="24638">MSGAITAVCFDLDGTLLRDDNADRVVRAVAYELGERCGIDADVLAAANQRAWNDYWPEAGSAWLRGDLPADAVPREVWRRALATVGVDDPTATEAAVRLHVQLESSAHELYPEAAEVLTALRSRGILTAIITNGPSAVQRAKLERVGLDGFEAVIVSGEVGMEKPDAGIFRTALDRLGVDAAATVHVGDNQSADVAGASSAGLTAVWINRTGAEKMSDPDHAITDLRGLLAIVG</sequence>
<organism evidence="4 5">
    <name type="scientific">Microbacterium horticulturae</name>
    <dbReference type="NCBI Taxonomy" id="3028316"/>
    <lineage>
        <taxon>Bacteria</taxon>
        <taxon>Bacillati</taxon>
        <taxon>Actinomycetota</taxon>
        <taxon>Actinomycetes</taxon>
        <taxon>Micrococcales</taxon>
        <taxon>Microbacteriaceae</taxon>
        <taxon>Microbacterium</taxon>
    </lineage>
</organism>
<dbReference type="SUPFAM" id="SSF56784">
    <property type="entry name" value="HAD-like"/>
    <property type="match status" value="1"/>
</dbReference>
<evidence type="ECO:0000256" key="3">
    <source>
        <dbReference type="ARBA" id="ARBA00022842"/>
    </source>
</evidence>
<dbReference type="Pfam" id="PF00702">
    <property type="entry name" value="Hydrolase"/>
    <property type="match status" value="1"/>
</dbReference>
<dbReference type="PANTHER" id="PTHR46470">
    <property type="entry name" value="N-ACYLNEURAMINATE-9-PHOSPHATASE"/>
    <property type="match status" value="1"/>
</dbReference>
<dbReference type="SFLD" id="SFLDS00003">
    <property type="entry name" value="Haloacid_Dehalogenase"/>
    <property type="match status" value="1"/>
</dbReference>
<gene>
    <name evidence="4" type="ORF">PU630_09895</name>
</gene>
<keyword evidence="5" id="KW-1185">Reference proteome</keyword>
<dbReference type="InterPro" id="IPR036412">
    <property type="entry name" value="HAD-like_sf"/>
</dbReference>
<dbReference type="InterPro" id="IPR051400">
    <property type="entry name" value="HAD-like_hydrolase"/>
</dbReference>
<dbReference type="PRINTS" id="PR00413">
    <property type="entry name" value="HADHALOGNASE"/>
</dbReference>
<reference evidence="4 5" key="1">
    <citation type="submission" date="2023-03" db="EMBL/GenBank/DDBJ databases">
        <title>Genome sequence of Microbacterium sp. KACC 23027.</title>
        <authorList>
            <person name="Kim S."/>
            <person name="Heo J."/>
            <person name="Kwon S.-W."/>
        </authorList>
    </citation>
    <scope>NUCLEOTIDE SEQUENCE [LARGE SCALE GENOMIC DNA]</scope>
    <source>
        <strain evidence="4 5">KACC 23027</strain>
    </source>
</reference>
<comment type="cofactor">
    <cofactor evidence="1">
        <name>Mg(2+)</name>
        <dbReference type="ChEBI" id="CHEBI:18420"/>
    </cofactor>
</comment>